<sequence>MSEIEPKWETIDRSLVHDGRVILYDHTVALPDGSHTQYEVDASIPFAAAVLLVSGGHVLVTRQYRYPINRWIFDLPAGGAQDDEEPIDTARRELEEEAGIVPISLVPLHTFFLNPGRASWPVHLFFSSEATTSRTASRDDPAEQVSAVWLRVEELDSLIVKGEIVDPALIIARTMAASRELMPPLELLCHQTVETVGTRQSISPARR</sequence>
<dbReference type="GO" id="GO:0006753">
    <property type="term" value="P:nucleoside phosphate metabolic process"/>
    <property type="evidence" value="ECO:0007669"/>
    <property type="project" value="TreeGrafter"/>
</dbReference>
<dbReference type="InterPro" id="IPR020084">
    <property type="entry name" value="NUDIX_hydrolase_CS"/>
</dbReference>
<dbReference type="KEGG" id="bkr:AAFP32_03930"/>
<name>A0AAU7UPK7_9MICO</name>
<dbReference type="RefSeq" id="WP_350270727.1">
    <property type="nucleotide sequence ID" value="NZ_CP158281.1"/>
</dbReference>
<dbReference type="EC" id="3.6.-.-" evidence="4"/>
<dbReference type="SUPFAM" id="SSF55811">
    <property type="entry name" value="Nudix"/>
    <property type="match status" value="1"/>
</dbReference>
<feature type="domain" description="Nudix hydrolase" evidence="3">
    <location>
        <begin position="43"/>
        <end position="172"/>
    </location>
</feature>
<dbReference type="PANTHER" id="PTHR11839">
    <property type="entry name" value="UDP/ADP-SUGAR PYROPHOSPHATASE"/>
    <property type="match status" value="1"/>
</dbReference>
<evidence type="ECO:0000256" key="2">
    <source>
        <dbReference type="ARBA" id="ARBA00022801"/>
    </source>
</evidence>
<dbReference type="GO" id="GO:0019693">
    <property type="term" value="P:ribose phosphate metabolic process"/>
    <property type="evidence" value="ECO:0007669"/>
    <property type="project" value="TreeGrafter"/>
</dbReference>
<evidence type="ECO:0000259" key="3">
    <source>
        <dbReference type="PROSITE" id="PS51462"/>
    </source>
</evidence>
<dbReference type="GO" id="GO:0016787">
    <property type="term" value="F:hydrolase activity"/>
    <property type="evidence" value="ECO:0007669"/>
    <property type="project" value="UniProtKB-KW"/>
</dbReference>
<dbReference type="InterPro" id="IPR015797">
    <property type="entry name" value="NUDIX_hydrolase-like_dom_sf"/>
</dbReference>
<keyword evidence="2 4" id="KW-0378">Hydrolase</keyword>
<dbReference type="AlphaFoldDB" id="A0AAU7UPK7"/>
<dbReference type="Gene3D" id="3.90.79.10">
    <property type="entry name" value="Nucleoside Triphosphate Pyrophosphohydrolase"/>
    <property type="match status" value="1"/>
</dbReference>
<organism evidence="4">
    <name type="scientific">Brevibacterium koreense</name>
    <dbReference type="NCBI Taxonomy" id="3140787"/>
    <lineage>
        <taxon>Bacteria</taxon>
        <taxon>Bacillati</taxon>
        <taxon>Actinomycetota</taxon>
        <taxon>Actinomycetes</taxon>
        <taxon>Micrococcales</taxon>
        <taxon>Brevibacteriaceae</taxon>
        <taxon>Brevibacterium</taxon>
    </lineage>
</organism>
<proteinExistence type="predicted"/>
<gene>
    <name evidence="4" type="ORF">AAFP32_03930</name>
</gene>
<evidence type="ECO:0000256" key="1">
    <source>
        <dbReference type="ARBA" id="ARBA00001946"/>
    </source>
</evidence>
<dbReference type="InterPro" id="IPR000086">
    <property type="entry name" value="NUDIX_hydrolase_dom"/>
</dbReference>
<dbReference type="Pfam" id="PF00293">
    <property type="entry name" value="NUDIX"/>
    <property type="match status" value="1"/>
</dbReference>
<dbReference type="PROSITE" id="PS00893">
    <property type="entry name" value="NUDIX_BOX"/>
    <property type="match status" value="1"/>
</dbReference>
<protein>
    <submittedName>
        <fullName evidence="4">NUDIX hydrolase</fullName>
        <ecNumber evidence="4">3.6.-.-</ecNumber>
    </submittedName>
</protein>
<accession>A0AAU7UPK7</accession>
<dbReference type="PANTHER" id="PTHR11839:SF18">
    <property type="entry name" value="NUDIX HYDROLASE DOMAIN-CONTAINING PROTEIN"/>
    <property type="match status" value="1"/>
</dbReference>
<comment type="cofactor">
    <cofactor evidence="1">
        <name>Mg(2+)</name>
        <dbReference type="ChEBI" id="CHEBI:18420"/>
    </cofactor>
</comment>
<evidence type="ECO:0000313" key="4">
    <source>
        <dbReference type="EMBL" id="XBV89887.1"/>
    </source>
</evidence>
<dbReference type="PROSITE" id="PS51462">
    <property type="entry name" value="NUDIX"/>
    <property type="match status" value="1"/>
</dbReference>
<dbReference type="GO" id="GO:0005829">
    <property type="term" value="C:cytosol"/>
    <property type="evidence" value="ECO:0007669"/>
    <property type="project" value="TreeGrafter"/>
</dbReference>
<dbReference type="CDD" id="cd03424">
    <property type="entry name" value="NUDIX_ADPRase_Nudt5_UGPPase_Nudt14"/>
    <property type="match status" value="1"/>
</dbReference>
<reference evidence="4" key="1">
    <citation type="submission" date="2024-06" db="EMBL/GenBank/DDBJ databases">
        <title>Brevibacterium koreense sp. nov., isolated from jogae-jeotgal, a Korean fermented seafood.</title>
        <authorList>
            <person name="Whon T.W."/>
            <person name="Nam S."/>
            <person name="Kim Y."/>
        </authorList>
    </citation>
    <scope>NUCLEOTIDE SEQUENCE</scope>
    <source>
        <strain evidence="4">CBA3109</strain>
    </source>
</reference>
<dbReference type="EMBL" id="CP158281">
    <property type="protein sequence ID" value="XBV89887.1"/>
    <property type="molecule type" value="Genomic_DNA"/>
</dbReference>